<feature type="transmembrane region" description="Helical" evidence="7">
    <location>
        <begin position="59"/>
        <end position="84"/>
    </location>
</feature>
<comment type="subcellular location">
    <subcellularLocation>
        <location evidence="1">Cell membrane</location>
        <topology evidence="1">Multi-pass membrane protein</topology>
    </subcellularLocation>
</comment>
<proteinExistence type="predicted"/>
<feature type="transmembrane region" description="Helical" evidence="7">
    <location>
        <begin position="124"/>
        <end position="142"/>
    </location>
</feature>
<evidence type="ECO:0000256" key="2">
    <source>
        <dbReference type="ARBA" id="ARBA00022475"/>
    </source>
</evidence>
<evidence type="ECO:0000313" key="9">
    <source>
        <dbReference type="Proteomes" id="UP000482155"/>
    </source>
</evidence>
<accession>A0A6B3SNI6</accession>
<sequence length="216" mass="23257">MNALSRNGSAATQPSKPKTAPRHTLFDDLQALVSGALLVALGVTLLGQARLMTGGTVGLAFLLHYYSGLPFGALFFCLNLPFYYLAVKKLGWTFTLKTMAAISLMALFSEWMPQMIRLDRIEPVYAATMGGLLAGVGLLALFRHRASLGGFNVFVLYLQERFGIRAGLTQLILDAIILMASIPVITLRSVAISLVGAAVLNLTLAVNHRPGRYATS</sequence>
<dbReference type="Pfam" id="PF02588">
    <property type="entry name" value="YitT_membrane"/>
    <property type="match status" value="1"/>
</dbReference>
<gene>
    <name evidence="8" type="ORF">G3574_14585</name>
</gene>
<keyword evidence="3 7" id="KW-0812">Transmembrane</keyword>
<evidence type="ECO:0000256" key="4">
    <source>
        <dbReference type="ARBA" id="ARBA00022989"/>
    </source>
</evidence>
<dbReference type="InterPro" id="IPR051461">
    <property type="entry name" value="UPF0750_membrane"/>
</dbReference>
<dbReference type="AlphaFoldDB" id="A0A6B3SNI6"/>
<keyword evidence="4 7" id="KW-1133">Transmembrane helix</keyword>
<keyword evidence="2" id="KW-1003">Cell membrane</keyword>
<dbReference type="PANTHER" id="PTHR33545">
    <property type="entry name" value="UPF0750 MEMBRANE PROTEIN YITT-RELATED"/>
    <property type="match status" value="1"/>
</dbReference>
<dbReference type="EMBL" id="JAAIVB010000047">
    <property type="protein sequence ID" value="NEX62313.1"/>
    <property type="molecule type" value="Genomic_DNA"/>
</dbReference>
<feature type="transmembrane region" description="Helical" evidence="7">
    <location>
        <begin position="29"/>
        <end position="47"/>
    </location>
</feature>
<feature type="compositionally biased region" description="Polar residues" evidence="6">
    <location>
        <begin position="1"/>
        <end position="16"/>
    </location>
</feature>
<keyword evidence="5 7" id="KW-0472">Membrane</keyword>
<dbReference type="InterPro" id="IPR003740">
    <property type="entry name" value="YitT"/>
</dbReference>
<evidence type="ECO:0000256" key="7">
    <source>
        <dbReference type="SAM" id="Phobius"/>
    </source>
</evidence>
<keyword evidence="9" id="KW-1185">Reference proteome</keyword>
<feature type="region of interest" description="Disordered" evidence="6">
    <location>
        <begin position="1"/>
        <end position="21"/>
    </location>
</feature>
<evidence type="ECO:0000313" key="8">
    <source>
        <dbReference type="EMBL" id="NEX62313.1"/>
    </source>
</evidence>
<comment type="caution">
    <text evidence="8">The sequence shown here is derived from an EMBL/GenBank/DDBJ whole genome shotgun (WGS) entry which is preliminary data.</text>
</comment>
<dbReference type="Proteomes" id="UP000482155">
    <property type="component" value="Unassembled WGS sequence"/>
</dbReference>
<feature type="transmembrane region" description="Helical" evidence="7">
    <location>
        <begin position="189"/>
        <end position="206"/>
    </location>
</feature>
<evidence type="ECO:0000256" key="5">
    <source>
        <dbReference type="ARBA" id="ARBA00023136"/>
    </source>
</evidence>
<evidence type="ECO:0000256" key="3">
    <source>
        <dbReference type="ARBA" id="ARBA00022692"/>
    </source>
</evidence>
<protein>
    <submittedName>
        <fullName evidence="8">YitT family protein</fullName>
    </submittedName>
</protein>
<evidence type="ECO:0000256" key="1">
    <source>
        <dbReference type="ARBA" id="ARBA00004651"/>
    </source>
</evidence>
<name>A0A6B3SNI6_9BURK</name>
<organism evidence="8 9">
    <name type="scientific">Noviherbaspirillum galbum</name>
    <dbReference type="NCBI Taxonomy" id="2709383"/>
    <lineage>
        <taxon>Bacteria</taxon>
        <taxon>Pseudomonadati</taxon>
        <taxon>Pseudomonadota</taxon>
        <taxon>Betaproteobacteria</taxon>
        <taxon>Burkholderiales</taxon>
        <taxon>Oxalobacteraceae</taxon>
        <taxon>Noviherbaspirillum</taxon>
    </lineage>
</organism>
<evidence type="ECO:0000256" key="6">
    <source>
        <dbReference type="SAM" id="MobiDB-lite"/>
    </source>
</evidence>
<feature type="transmembrane region" description="Helical" evidence="7">
    <location>
        <begin position="162"/>
        <end position="182"/>
    </location>
</feature>
<dbReference type="GO" id="GO:0005886">
    <property type="term" value="C:plasma membrane"/>
    <property type="evidence" value="ECO:0007669"/>
    <property type="project" value="UniProtKB-SubCell"/>
</dbReference>
<dbReference type="PANTHER" id="PTHR33545:SF5">
    <property type="entry name" value="UPF0750 MEMBRANE PROTEIN YITT"/>
    <property type="match status" value="1"/>
</dbReference>
<reference evidence="8 9" key="1">
    <citation type="submission" date="2020-02" db="EMBL/GenBank/DDBJ databases">
        <authorList>
            <person name="Kim M.K."/>
        </authorList>
    </citation>
    <scope>NUCLEOTIDE SEQUENCE [LARGE SCALE GENOMIC DNA]</scope>
    <source>
        <strain evidence="8 9">17J57-3</strain>
    </source>
</reference>
<feature type="transmembrane region" description="Helical" evidence="7">
    <location>
        <begin position="90"/>
        <end position="112"/>
    </location>
</feature>